<protein>
    <submittedName>
        <fullName evidence="1">Uncharacterized protein</fullName>
    </submittedName>
</protein>
<organism evidence="1 2">
    <name type="scientific">Actinophytocola gossypii</name>
    <dbReference type="NCBI Taxonomy" id="2812003"/>
    <lineage>
        <taxon>Bacteria</taxon>
        <taxon>Bacillati</taxon>
        <taxon>Actinomycetota</taxon>
        <taxon>Actinomycetes</taxon>
        <taxon>Pseudonocardiales</taxon>
        <taxon>Pseudonocardiaceae</taxon>
    </lineage>
</organism>
<dbReference type="EMBL" id="JAFFZE010000004">
    <property type="protein sequence ID" value="MCT2582032.1"/>
    <property type="molecule type" value="Genomic_DNA"/>
</dbReference>
<comment type="caution">
    <text evidence="1">The sequence shown here is derived from an EMBL/GenBank/DDBJ whole genome shotgun (WGS) entry which is preliminary data.</text>
</comment>
<gene>
    <name evidence="1" type="ORF">JT362_02705</name>
</gene>
<name>A0ABT2J2E4_9PSEU</name>
<keyword evidence="2" id="KW-1185">Reference proteome</keyword>
<reference evidence="1 2" key="1">
    <citation type="submission" date="2021-02" db="EMBL/GenBank/DDBJ databases">
        <title>Actinophytocola xerophila sp. nov., isolated from soil of cotton cropping field.</title>
        <authorList>
            <person name="Huang R."/>
            <person name="Chen X."/>
            <person name="Ge X."/>
            <person name="Liu W."/>
        </authorList>
    </citation>
    <scope>NUCLEOTIDE SEQUENCE [LARGE SCALE GENOMIC DNA]</scope>
    <source>
        <strain evidence="1 2">S1-96</strain>
    </source>
</reference>
<accession>A0ABT2J2E4</accession>
<dbReference type="Proteomes" id="UP001156441">
    <property type="component" value="Unassembled WGS sequence"/>
</dbReference>
<sequence length="355" mass="37687">MGERRARGGGRSSLGRVQAYLGRCGADEALATRERFGGVTLQGLGGLKVARVLARAGELTGVDLDPATYLARGRPRTPVVEGQLGLDLNLPVFDWVTAQAELGLPVVRTPGPRLRAGRLDELKAELHRDHGDHGVPVSVTLALDGGWLSSKNSGILAEQLRAADRDVSLVLAAPFDPVDSAYKVAGLQRLLRWSTRTGRRLELLRTGPVGIPSVAAGARLAAIGLSSSTRHLGGPVARRADGVRPRRSPQVFVPRLLGWQRGTDLRGSAVTDCACAACARAGSGLRRFDVAFDAAVPAPVRAAAREHDSHALASVVHGVLGATDPREELTRLRQDAQELAAEFGLAVPRWLSTWV</sequence>
<evidence type="ECO:0000313" key="1">
    <source>
        <dbReference type="EMBL" id="MCT2582032.1"/>
    </source>
</evidence>
<evidence type="ECO:0000313" key="2">
    <source>
        <dbReference type="Proteomes" id="UP001156441"/>
    </source>
</evidence>
<dbReference type="RefSeq" id="WP_260189385.1">
    <property type="nucleotide sequence ID" value="NZ_JAFFZE010000004.1"/>
</dbReference>
<proteinExistence type="predicted"/>